<accession>A0ABZ2U7T1</accession>
<dbReference type="Pfam" id="PF00416">
    <property type="entry name" value="Ribosomal_S13"/>
    <property type="match status" value="1"/>
</dbReference>
<dbReference type="EMBL" id="CP146843">
    <property type="protein sequence ID" value="WYY26210.1"/>
    <property type="molecule type" value="Genomic_DNA"/>
</dbReference>
<dbReference type="PANTHER" id="PTHR10871:SF1">
    <property type="entry name" value="SMALL RIBOSOMAL SUBUNIT PROTEIN US13M"/>
    <property type="match status" value="1"/>
</dbReference>
<dbReference type="PANTHER" id="PTHR10871">
    <property type="entry name" value="30S RIBOSOMAL PROTEIN S13/40S RIBOSOMAL PROTEIN S18"/>
    <property type="match status" value="1"/>
</dbReference>
<comment type="similarity">
    <text evidence="1 4 5">Belongs to the universal ribosomal protein uS13 family.</text>
</comment>
<dbReference type="Proteomes" id="UP001484199">
    <property type="component" value="Chromosome"/>
</dbReference>
<dbReference type="GO" id="GO:0005840">
    <property type="term" value="C:ribosome"/>
    <property type="evidence" value="ECO:0007669"/>
    <property type="project" value="UniProtKB-KW"/>
</dbReference>
<keyword evidence="3 4" id="KW-0687">Ribonucleoprotein</keyword>
<keyword evidence="4" id="KW-0699">rRNA-binding</keyword>
<dbReference type="Gene3D" id="1.10.8.50">
    <property type="match status" value="1"/>
</dbReference>
<dbReference type="RefSeq" id="WP_341266618.1">
    <property type="nucleotide sequence ID" value="NZ_CP146843.1"/>
</dbReference>
<dbReference type="PIRSF" id="PIRSF002134">
    <property type="entry name" value="Ribosomal_S13"/>
    <property type="match status" value="1"/>
</dbReference>
<comment type="function">
    <text evidence="4">Located at the top of the head of the 30S subunit, it contacts several helices of the 16S rRNA. In the 70S ribosome it contacts the 23S rRNA (bridge B1a) and protein L5 of the 50S subunit (bridge B1b), connecting the 2 subunits; these bridges are implicated in subunit movement. Contacts the tRNAs in the A and P-sites.</text>
</comment>
<dbReference type="InterPro" id="IPR010979">
    <property type="entry name" value="Ribosomal_uS13-like_H2TH"/>
</dbReference>
<evidence type="ECO:0000256" key="4">
    <source>
        <dbReference type="HAMAP-Rule" id="MF_01315"/>
    </source>
</evidence>
<keyword evidence="4" id="KW-0694">RNA-binding</keyword>
<feature type="region of interest" description="Disordered" evidence="6">
    <location>
        <begin position="91"/>
        <end position="131"/>
    </location>
</feature>
<name>A0ABZ2U7T1_ASHYP</name>
<proteinExistence type="inferred from homology"/>
<evidence type="ECO:0000256" key="3">
    <source>
        <dbReference type="ARBA" id="ARBA00023274"/>
    </source>
</evidence>
<dbReference type="InterPro" id="IPR001892">
    <property type="entry name" value="Ribosomal_uS13"/>
</dbReference>
<evidence type="ECO:0000256" key="5">
    <source>
        <dbReference type="RuleBase" id="RU003830"/>
    </source>
</evidence>
<reference evidence="7" key="1">
    <citation type="submission" date="2024-03" db="EMBL/GenBank/DDBJ databases">
        <title>The Complete Genome of 'Candidatus Phytoplasma fraxini' AshY1 from the Ash Yellows Group.</title>
        <authorList>
            <person name="Boehm J.W."/>
            <person name="Huettel B."/>
            <person name="Schneider B."/>
            <person name="Kube M."/>
        </authorList>
    </citation>
    <scope>NUCLEOTIDE SEQUENCE [LARGE SCALE GENOMIC DNA]</scope>
    <source>
        <strain evidence="7">AshY1</strain>
    </source>
</reference>
<gene>
    <name evidence="4" type="primary">rpsM</name>
    <name evidence="7" type="ORF">AshY1_00540</name>
</gene>
<comment type="subunit">
    <text evidence="4">Part of the 30S ribosomal subunit. Forms a loose heterodimer with protein S19. Forms two bridges to the 50S subunit in the 70S ribosome.</text>
</comment>
<dbReference type="SUPFAM" id="SSF46946">
    <property type="entry name" value="S13-like H2TH domain"/>
    <property type="match status" value="1"/>
</dbReference>
<evidence type="ECO:0000256" key="2">
    <source>
        <dbReference type="ARBA" id="ARBA00022980"/>
    </source>
</evidence>
<evidence type="ECO:0000256" key="6">
    <source>
        <dbReference type="SAM" id="MobiDB-lite"/>
    </source>
</evidence>
<keyword evidence="8" id="KW-1185">Reference proteome</keyword>
<dbReference type="PROSITE" id="PS50159">
    <property type="entry name" value="RIBOSOMAL_S13_2"/>
    <property type="match status" value="1"/>
</dbReference>
<dbReference type="HAMAP" id="MF_01315">
    <property type="entry name" value="Ribosomal_uS13"/>
    <property type="match status" value="1"/>
</dbReference>
<keyword evidence="2 4" id="KW-0689">Ribosomal protein</keyword>
<sequence length="131" mass="14741">MKKISKKIPPNRQVDIYLKQTIYGIGISTATKILKQLNIDPKSKFGDLSENQLSSIRNECNKLNIEGNLRREIALNIKRLKEIGCDRGIHHRRGLPVRGQKTRNNAKTAKKSRKKVSTGTTKFSKGTGKVS</sequence>
<keyword evidence="4" id="KW-0820">tRNA-binding</keyword>
<evidence type="ECO:0000256" key="1">
    <source>
        <dbReference type="ARBA" id="ARBA00008080"/>
    </source>
</evidence>
<evidence type="ECO:0000313" key="7">
    <source>
        <dbReference type="EMBL" id="WYY26210.1"/>
    </source>
</evidence>
<dbReference type="Gene3D" id="4.10.910.10">
    <property type="entry name" value="30s ribosomal protein s13, domain 2"/>
    <property type="match status" value="1"/>
</dbReference>
<protein>
    <recommendedName>
        <fullName evidence="4">Small ribosomal subunit protein uS13</fullName>
    </recommendedName>
</protein>
<feature type="compositionally biased region" description="Low complexity" evidence="6">
    <location>
        <begin position="117"/>
        <end position="131"/>
    </location>
</feature>
<organism evidence="7 8">
    <name type="scientific">Ash yellows phytoplasma</name>
    <dbReference type="NCBI Taxonomy" id="35780"/>
    <lineage>
        <taxon>Bacteria</taxon>
        <taxon>Bacillati</taxon>
        <taxon>Mycoplasmatota</taxon>
        <taxon>Mollicutes</taxon>
        <taxon>Acholeplasmatales</taxon>
        <taxon>Acholeplasmataceae</taxon>
        <taxon>Candidatus Phytoplasma</taxon>
        <taxon>16SrVII (Ash yellows group)</taxon>
    </lineage>
</organism>
<dbReference type="InterPro" id="IPR027437">
    <property type="entry name" value="Rbsml_uS13_C"/>
</dbReference>
<evidence type="ECO:0000313" key="8">
    <source>
        <dbReference type="Proteomes" id="UP001484199"/>
    </source>
</evidence>